<proteinExistence type="inferred from homology"/>
<evidence type="ECO:0000256" key="1">
    <source>
        <dbReference type="RuleBase" id="RU004429"/>
    </source>
</evidence>
<feature type="region of interest" description="Disordered" evidence="2">
    <location>
        <begin position="247"/>
        <end position="281"/>
    </location>
</feature>
<sequence>MTPAVSDPLLAAAHTSTTEAFGFWVLAPIAVLAALGMLFVRKAVHSALLLATTMIVLAVFYLAQSGPFLGIVQIVVYTGAVMMLFLFVLMLVGVDSSDSLVETLRGQRLTGLLLALGFGVLVVGALGRSAFDDVTVVGLGTANADGNVEGIARLLFTDYVLAFEVTSALLITAALGAMVLAHRERHTPRKSQRELSEERFRSDEHPGPLPPPGVYARHNAVDFPALLPDGSTSDLSVSRVLVARGDVQDVQPAVETTEQRSIEAGEAPEDVRPGPTQGGRY</sequence>
<keyword evidence="1" id="KW-1133">Transmembrane helix</keyword>
<dbReference type="Proteomes" id="UP000800981">
    <property type="component" value="Unassembled WGS sequence"/>
</dbReference>
<feature type="region of interest" description="Disordered" evidence="2">
    <location>
        <begin position="186"/>
        <end position="215"/>
    </location>
</feature>
<keyword evidence="1" id="KW-0520">NAD</keyword>
<comment type="caution">
    <text evidence="3">The sequence shown here is derived from an EMBL/GenBank/DDBJ whole genome shotgun (WGS) entry which is preliminary data.</text>
</comment>
<keyword evidence="1" id="KW-0874">Quinone</keyword>
<keyword evidence="1" id="KW-1003">Cell membrane</keyword>
<comment type="subcellular location">
    <subcellularLocation>
        <location evidence="1">Cell membrane</location>
        <topology evidence="1">Multi-pass membrane protein</topology>
    </subcellularLocation>
</comment>
<feature type="transmembrane region" description="Helical" evidence="1">
    <location>
        <begin position="112"/>
        <end position="131"/>
    </location>
</feature>
<dbReference type="NCBIfam" id="NF005165">
    <property type="entry name" value="PRK06638.1-5"/>
    <property type="match status" value="1"/>
</dbReference>
<organism evidence="3 4">
    <name type="scientific">Motilibacter deserti</name>
    <dbReference type="NCBI Taxonomy" id="2714956"/>
    <lineage>
        <taxon>Bacteria</taxon>
        <taxon>Bacillati</taxon>
        <taxon>Actinomycetota</taxon>
        <taxon>Actinomycetes</taxon>
        <taxon>Motilibacterales</taxon>
        <taxon>Motilibacteraceae</taxon>
        <taxon>Motilibacter</taxon>
    </lineage>
</organism>
<dbReference type="EC" id="7.1.1.-" evidence="1"/>
<dbReference type="Gene3D" id="1.20.120.1200">
    <property type="entry name" value="NADH-ubiquinone/plastoquinone oxidoreductase chain 6, subunit NuoJ"/>
    <property type="match status" value="1"/>
</dbReference>
<feature type="transmembrane region" description="Helical" evidence="1">
    <location>
        <begin position="70"/>
        <end position="92"/>
    </location>
</feature>
<dbReference type="Pfam" id="PF00499">
    <property type="entry name" value="Oxidored_q3"/>
    <property type="match status" value="1"/>
</dbReference>
<comment type="similarity">
    <text evidence="1">Belongs to the complex I subunit 6 family.</text>
</comment>
<keyword evidence="3" id="KW-0560">Oxidoreductase</keyword>
<name>A0ABX0GWY0_9ACTN</name>
<comment type="catalytic activity">
    <reaction evidence="1">
        <text>a quinone + NADH + 5 H(+)(in) = a quinol + NAD(+) + 4 H(+)(out)</text>
        <dbReference type="Rhea" id="RHEA:57888"/>
        <dbReference type="ChEBI" id="CHEBI:15378"/>
        <dbReference type="ChEBI" id="CHEBI:24646"/>
        <dbReference type="ChEBI" id="CHEBI:57540"/>
        <dbReference type="ChEBI" id="CHEBI:57945"/>
        <dbReference type="ChEBI" id="CHEBI:132124"/>
    </reaction>
</comment>
<accession>A0ABX0GWY0</accession>
<feature type="transmembrane region" description="Helical" evidence="1">
    <location>
        <begin position="47"/>
        <end position="64"/>
    </location>
</feature>
<evidence type="ECO:0000256" key="2">
    <source>
        <dbReference type="SAM" id="MobiDB-lite"/>
    </source>
</evidence>
<dbReference type="EMBL" id="JAANNP010000024">
    <property type="protein sequence ID" value="NHC15322.1"/>
    <property type="molecule type" value="Genomic_DNA"/>
</dbReference>
<protein>
    <recommendedName>
        <fullName evidence="1">NADH-quinone oxidoreductase subunit J</fullName>
        <ecNumber evidence="1">7.1.1.-</ecNumber>
    </recommendedName>
</protein>
<feature type="transmembrane region" description="Helical" evidence="1">
    <location>
        <begin position="20"/>
        <end position="40"/>
    </location>
</feature>
<dbReference type="InterPro" id="IPR042106">
    <property type="entry name" value="Nuo/plastoQ_OxRdtase_6_NuoJ"/>
</dbReference>
<dbReference type="RefSeq" id="WP_166283621.1">
    <property type="nucleotide sequence ID" value="NZ_JAANNP010000024.1"/>
</dbReference>
<dbReference type="InterPro" id="IPR001457">
    <property type="entry name" value="NADH_UbQ/plastoQ_OxRdtase_su6"/>
</dbReference>
<gene>
    <name evidence="3" type="ORF">G9H71_16185</name>
</gene>
<comment type="function">
    <text evidence="1">NDH-1 shuttles electrons from NADH, via FMN and iron-sulfur (Fe-S) centers, to quinones in the respiratory chain. Couples the redox reaction to proton translocation (for every two electrons transferred, four hydrogen ions are translocated across the cytoplasmic membrane), and thus conserves the redox energy in a proton gradient.</text>
</comment>
<keyword evidence="1" id="KW-0472">Membrane</keyword>
<reference evidence="3 4" key="1">
    <citation type="submission" date="2020-03" db="EMBL/GenBank/DDBJ databases">
        <title>Two novel Motilibacter sp.</title>
        <authorList>
            <person name="Liu S."/>
        </authorList>
    </citation>
    <scope>NUCLEOTIDE SEQUENCE [LARGE SCALE GENOMIC DNA]</scope>
    <source>
        <strain evidence="3 4">E257</strain>
    </source>
</reference>
<evidence type="ECO:0000313" key="4">
    <source>
        <dbReference type="Proteomes" id="UP000800981"/>
    </source>
</evidence>
<keyword evidence="1" id="KW-0812">Transmembrane</keyword>
<feature type="compositionally biased region" description="Basic and acidic residues" evidence="2">
    <location>
        <begin position="191"/>
        <end position="206"/>
    </location>
</feature>
<dbReference type="PANTHER" id="PTHR33269">
    <property type="entry name" value="NADH-UBIQUINONE OXIDOREDUCTASE CHAIN 6"/>
    <property type="match status" value="1"/>
</dbReference>
<evidence type="ECO:0000313" key="3">
    <source>
        <dbReference type="EMBL" id="NHC15322.1"/>
    </source>
</evidence>
<keyword evidence="4" id="KW-1185">Reference proteome</keyword>
<dbReference type="PANTHER" id="PTHR33269:SF19">
    <property type="entry name" value="NADH-QUINONE OXIDOREDUCTASE SUBUNIT J"/>
    <property type="match status" value="1"/>
</dbReference>
<feature type="transmembrane region" description="Helical" evidence="1">
    <location>
        <begin position="159"/>
        <end position="181"/>
    </location>
</feature>
<dbReference type="GO" id="GO:0016491">
    <property type="term" value="F:oxidoreductase activity"/>
    <property type="evidence" value="ECO:0007669"/>
    <property type="project" value="UniProtKB-KW"/>
</dbReference>